<organism evidence="1 2">
    <name type="scientific">Papaver atlanticum</name>
    <dbReference type="NCBI Taxonomy" id="357466"/>
    <lineage>
        <taxon>Eukaryota</taxon>
        <taxon>Viridiplantae</taxon>
        <taxon>Streptophyta</taxon>
        <taxon>Embryophyta</taxon>
        <taxon>Tracheophyta</taxon>
        <taxon>Spermatophyta</taxon>
        <taxon>Magnoliopsida</taxon>
        <taxon>Ranunculales</taxon>
        <taxon>Papaveraceae</taxon>
        <taxon>Papaveroideae</taxon>
        <taxon>Papaver</taxon>
    </lineage>
</organism>
<accession>A0AAD4XJ30</accession>
<keyword evidence="2" id="KW-1185">Reference proteome</keyword>
<name>A0AAD4XJ30_9MAGN</name>
<dbReference type="Proteomes" id="UP001202328">
    <property type="component" value="Unassembled WGS sequence"/>
</dbReference>
<evidence type="ECO:0000313" key="1">
    <source>
        <dbReference type="EMBL" id="KAI3918876.1"/>
    </source>
</evidence>
<reference evidence="1" key="1">
    <citation type="submission" date="2022-04" db="EMBL/GenBank/DDBJ databases">
        <title>A functionally conserved STORR gene fusion in Papaver species that diverged 16.8 million years ago.</title>
        <authorList>
            <person name="Catania T."/>
        </authorList>
    </citation>
    <scope>NUCLEOTIDE SEQUENCE</scope>
    <source>
        <strain evidence="1">S-188037</strain>
    </source>
</reference>
<protein>
    <submittedName>
        <fullName evidence="1">Uncharacterized protein</fullName>
    </submittedName>
</protein>
<gene>
    <name evidence="1" type="ORF">MKW98_017324</name>
</gene>
<evidence type="ECO:0000313" key="2">
    <source>
        <dbReference type="Proteomes" id="UP001202328"/>
    </source>
</evidence>
<feature type="non-terminal residue" evidence="1">
    <location>
        <position position="1"/>
    </location>
</feature>
<dbReference type="EMBL" id="JAJJMB010008951">
    <property type="protein sequence ID" value="KAI3918876.1"/>
    <property type="molecule type" value="Genomic_DNA"/>
</dbReference>
<proteinExistence type="predicted"/>
<dbReference type="AlphaFoldDB" id="A0AAD4XJ30"/>
<feature type="non-terminal residue" evidence="1">
    <location>
        <position position="75"/>
    </location>
</feature>
<comment type="caution">
    <text evidence="1">The sequence shown here is derived from an EMBL/GenBank/DDBJ whole genome shotgun (WGS) entry which is preliminary data.</text>
</comment>
<sequence>QQKALSVEEGTHLEPHVSNEEVIFSRQEEFSVLEVGVYLRLQLYVQAYQKENVKIYVLASTGNGNLLLMFKCAYP</sequence>